<dbReference type="InterPro" id="IPR003797">
    <property type="entry name" value="DegV"/>
</dbReference>
<dbReference type="SUPFAM" id="SSF82549">
    <property type="entry name" value="DAK1/DegV-like"/>
    <property type="match status" value="1"/>
</dbReference>
<organism evidence="2 3">
    <name type="scientific">Aciditerrimonas ferrireducens</name>
    <dbReference type="NCBI Taxonomy" id="667306"/>
    <lineage>
        <taxon>Bacteria</taxon>
        <taxon>Bacillati</taxon>
        <taxon>Actinomycetota</taxon>
        <taxon>Acidimicrobiia</taxon>
        <taxon>Acidimicrobiales</taxon>
        <taxon>Acidimicrobiaceae</taxon>
        <taxon>Aciditerrimonas</taxon>
    </lineage>
</organism>
<keyword evidence="1" id="KW-0446">Lipid-binding</keyword>
<keyword evidence="3" id="KW-1185">Reference proteome</keyword>
<dbReference type="Gene3D" id="3.30.1180.10">
    <property type="match status" value="1"/>
</dbReference>
<dbReference type="PANTHER" id="PTHR33434">
    <property type="entry name" value="DEGV DOMAIN-CONTAINING PROTEIN DR_1986-RELATED"/>
    <property type="match status" value="1"/>
</dbReference>
<dbReference type="InterPro" id="IPR043168">
    <property type="entry name" value="DegV_C"/>
</dbReference>
<dbReference type="EMBL" id="JBHLYQ010000001">
    <property type="protein sequence ID" value="MFC0080603.1"/>
    <property type="molecule type" value="Genomic_DNA"/>
</dbReference>
<dbReference type="Pfam" id="PF02645">
    <property type="entry name" value="DegV"/>
    <property type="match status" value="1"/>
</dbReference>
<sequence>MAGVCVVTDSACDLQPETAAAHGIRVVPLTIRFGDEELVDQRELSTSAFWQRLLAGPHLPSTAAPSPGAFREAFEAAGQDGAEGVLCLTLSGGVSATYQSACAAAQDLAGELPIEVVDTRTLTLGLGLLVLGAAEQAAAGASLPDLVQAVRSRMARTAVLGVVGTLDHLRRGGRIGGAAHLVGSVLAIKPIIEVRDGVVEVESKQRTRSRALAYLVEKVASLGPFERIGVVEGAAEDAEAFLERLRAAVPEPEPLVAPLGPVVGAHAGPGTIGVCVVRRTGG</sequence>
<dbReference type="InterPro" id="IPR050270">
    <property type="entry name" value="DegV_domain_contain"/>
</dbReference>
<comment type="caution">
    <text evidence="2">The sequence shown here is derived from an EMBL/GenBank/DDBJ whole genome shotgun (WGS) entry which is preliminary data.</text>
</comment>
<reference evidence="2 3" key="1">
    <citation type="submission" date="2024-09" db="EMBL/GenBank/DDBJ databases">
        <authorList>
            <person name="Sun Q."/>
            <person name="Mori K."/>
        </authorList>
    </citation>
    <scope>NUCLEOTIDE SEQUENCE [LARGE SCALE GENOMIC DNA]</scope>
    <source>
        <strain evidence="2 3">JCM 15389</strain>
    </source>
</reference>
<gene>
    <name evidence="2" type="ORF">ACFFRE_00330</name>
</gene>
<dbReference type="NCBIfam" id="TIGR00762">
    <property type="entry name" value="DegV"/>
    <property type="match status" value="1"/>
</dbReference>
<dbReference type="Proteomes" id="UP001589788">
    <property type="component" value="Unassembled WGS sequence"/>
</dbReference>
<dbReference type="PROSITE" id="PS51482">
    <property type="entry name" value="DEGV"/>
    <property type="match status" value="1"/>
</dbReference>
<proteinExistence type="predicted"/>
<dbReference type="RefSeq" id="WP_377786977.1">
    <property type="nucleotide sequence ID" value="NZ_JBHLYQ010000001.1"/>
</dbReference>
<evidence type="ECO:0000256" key="1">
    <source>
        <dbReference type="ARBA" id="ARBA00023121"/>
    </source>
</evidence>
<evidence type="ECO:0000313" key="3">
    <source>
        <dbReference type="Proteomes" id="UP001589788"/>
    </source>
</evidence>
<name>A0ABV6BYT1_9ACTN</name>
<accession>A0ABV6BYT1</accession>
<evidence type="ECO:0000313" key="2">
    <source>
        <dbReference type="EMBL" id="MFC0080603.1"/>
    </source>
</evidence>
<dbReference type="Gene3D" id="3.40.50.10170">
    <property type="match status" value="1"/>
</dbReference>
<dbReference type="PANTHER" id="PTHR33434:SF2">
    <property type="entry name" value="FATTY ACID-BINDING PROTEIN TM_1468"/>
    <property type="match status" value="1"/>
</dbReference>
<protein>
    <submittedName>
        <fullName evidence="2">DegV family protein</fullName>
    </submittedName>
</protein>